<keyword evidence="1" id="KW-1133">Transmembrane helix</keyword>
<proteinExistence type="predicted"/>
<evidence type="ECO:0000313" key="2">
    <source>
        <dbReference type="EMBL" id="MDH6195347.1"/>
    </source>
</evidence>
<keyword evidence="1" id="KW-0812">Transmembrane</keyword>
<keyword evidence="1" id="KW-0472">Membrane</keyword>
<dbReference type="RefSeq" id="WP_280832018.1">
    <property type="nucleotide sequence ID" value="NZ_JARXVE010000003.1"/>
</dbReference>
<dbReference type="Proteomes" id="UP001160130">
    <property type="component" value="Unassembled WGS sequence"/>
</dbReference>
<dbReference type="EMBL" id="JARXVE010000003">
    <property type="protein sequence ID" value="MDH6195347.1"/>
    <property type="molecule type" value="Genomic_DNA"/>
</dbReference>
<accession>A0ABT6KZB6</accession>
<name>A0ABT6KZB6_9MYCO</name>
<organism evidence="2 3">
    <name type="scientific">Mycolicibacterium frederiksbergense</name>
    <dbReference type="NCBI Taxonomy" id="117567"/>
    <lineage>
        <taxon>Bacteria</taxon>
        <taxon>Bacillati</taxon>
        <taxon>Actinomycetota</taxon>
        <taxon>Actinomycetes</taxon>
        <taxon>Mycobacteriales</taxon>
        <taxon>Mycobacteriaceae</taxon>
        <taxon>Mycolicibacterium</taxon>
    </lineage>
</organism>
<gene>
    <name evidence="2" type="ORF">M2272_001987</name>
</gene>
<protein>
    <submittedName>
        <fullName evidence="2">Uncharacterized protein</fullName>
    </submittedName>
</protein>
<comment type="caution">
    <text evidence="2">The sequence shown here is derived from an EMBL/GenBank/DDBJ whole genome shotgun (WGS) entry which is preliminary data.</text>
</comment>
<evidence type="ECO:0000313" key="3">
    <source>
        <dbReference type="Proteomes" id="UP001160130"/>
    </source>
</evidence>
<feature type="transmembrane region" description="Helical" evidence="1">
    <location>
        <begin position="108"/>
        <end position="131"/>
    </location>
</feature>
<evidence type="ECO:0000256" key="1">
    <source>
        <dbReference type="SAM" id="Phobius"/>
    </source>
</evidence>
<keyword evidence="3" id="KW-1185">Reference proteome</keyword>
<reference evidence="2 3" key="1">
    <citation type="submission" date="2023-04" db="EMBL/GenBank/DDBJ databases">
        <title>Forest soil microbial communities from Buena Vista Peninsula, Colon Province, Panama.</title>
        <authorList>
            <person name="Bouskill N."/>
        </authorList>
    </citation>
    <scope>NUCLEOTIDE SEQUENCE [LARGE SCALE GENOMIC DNA]</scope>
    <source>
        <strain evidence="2 3">AC80</strain>
    </source>
</reference>
<sequence length="149" mass="14800">MQLPSVQPAPQLAGAAGAPPPGLAAAVGAAPIAVPVVVLPVIVAPIVTPMGAGNGDHDGPKANPAPHPTTKLEIGSRPAAAGPDSTIPLASYRTGYADYLRVASTKEIAAMALPGVSGMVALTGLGGLLGFRQARAGRTVRIDAARFMR</sequence>